<keyword evidence="1" id="KW-1133">Transmembrane helix</keyword>
<proteinExistence type="predicted"/>
<keyword evidence="1" id="KW-0472">Membrane</keyword>
<organism evidence="2 3">
    <name type="scientific">Candidatus Roizmanbacteria bacterium GW2011_GWB1_40_7</name>
    <dbReference type="NCBI Taxonomy" id="1618482"/>
    <lineage>
        <taxon>Bacteria</taxon>
        <taxon>Candidatus Roizmaniibacteriota</taxon>
    </lineage>
</organism>
<evidence type="ECO:0000313" key="3">
    <source>
        <dbReference type="Proteomes" id="UP000034664"/>
    </source>
</evidence>
<evidence type="ECO:0000256" key="1">
    <source>
        <dbReference type="SAM" id="Phobius"/>
    </source>
</evidence>
<name>A0A0G0T397_9BACT</name>
<feature type="transmembrane region" description="Helical" evidence="1">
    <location>
        <begin position="39"/>
        <end position="60"/>
    </location>
</feature>
<dbReference type="EMBL" id="LBZM01000025">
    <property type="protein sequence ID" value="KKR71548.1"/>
    <property type="molecule type" value="Genomic_DNA"/>
</dbReference>
<dbReference type="AlphaFoldDB" id="A0A0G0T397"/>
<feature type="transmembrane region" description="Helical" evidence="1">
    <location>
        <begin position="67"/>
        <end position="87"/>
    </location>
</feature>
<reference evidence="2 3" key="1">
    <citation type="journal article" date="2015" name="Nature">
        <title>rRNA introns, odd ribosomes, and small enigmatic genomes across a large radiation of phyla.</title>
        <authorList>
            <person name="Brown C.T."/>
            <person name="Hug L.A."/>
            <person name="Thomas B.C."/>
            <person name="Sharon I."/>
            <person name="Castelle C.J."/>
            <person name="Singh A."/>
            <person name="Wilkins M.J."/>
            <person name="Williams K.H."/>
            <person name="Banfield J.F."/>
        </authorList>
    </citation>
    <scope>NUCLEOTIDE SEQUENCE [LARGE SCALE GENOMIC DNA]</scope>
</reference>
<accession>A0A0G0T397</accession>
<keyword evidence="1" id="KW-0812">Transmembrane</keyword>
<comment type="caution">
    <text evidence="2">The sequence shown here is derived from an EMBL/GenBank/DDBJ whole genome shotgun (WGS) entry which is preliminary data.</text>
</comment>
<gene>
    <name evidence="2" type="ORF">UU14_C0025G0015</name>
</gene>
<feature type="transmembrane region" description="Helical" evidence="1">
    <location>
        <begin position="93"/>
        <end position="111"/>
    </location>
</feature>
<feature type="transmembrane region" description="Helical" evidence="1">
    <location>
        <begin position="12"/>
        <end position="33"/>
    </location>
</feature>
<sequence>MKLRKFADQIHSRFSNTTGGTVFSFMVFGMLYILTKIPYFNLLFTIDINFGIFWMIFAYVYRIPVQITLIVSGVLWMVTLVLVIIGSDQIAEMIVNNIYVLLAAAVVQQAADLSHQKS</sequence>
<dbReference type="Proteomes" id="UP000034664">
    <property type="component" value="Unassembled WGS sequence"/>
</dbReference>
<evidence type="ECO:0000313" key="2">
    <source>
        <dbReference type="EMBL" id="KKR71548.1"/>
    </source>
</evidence>
<protein>
    <submittedName>
        <fullName evidence="2">Uncharacterized protein</fullName>
    </submittedName>
</protein>